<dbReference type="KEGG" id="hir:HETIRDRAFT_424471"/>
<dbReference type="eggNOG" id="ENOG502T1KN">
    <property type="taxonomic scope" value="Eukaryota"/>
</dbReference>
<dbReference type="InterPro" id="IPR029063">
    <property type="entry name" value="SAM-dependent_MTases_sf"/>
</dbReference>
<dbReference type="HOGENOM" id="CLU_816508_0_0_1"/>
<name>W4KR13_HETIT</name>
<keyword evidence="4" id="KW-1185">Reference proteome</keyword>
<organism evidence="3 4">
    <name type="scientific">Heterobasidion irregulare (strain TC 32-1)</name>
    <dbReference type="NCBI Taxonomy" id="747525"/>
    <lineage>
        <taxon>Eukaryota</taxon>
        <taxon>Fungi</taxon>
        <taxon>Dikarya</taxon>
        <taxon>Basidiomycota</taxon>
        <taxon>Agaricomycotina</taxon>
        <taxon>Agaricomycetes</taxon>
        <taxon>Russulales</taxon>
        <taxon>Bondarzewiaceae</taxon>
        <taxon>Heterobasidion</taxon>
        <taxon>Heterobasidion annosum species complex</taxon>
    </lineage>
</organism>
<dbReference type="RefSeq" id="XP_009541683.1">
    <property type="nucleotide sequence ID" value="XM_009543388.1"/>
</dbReference>
<dbReference type="InterPro" id="IPR041698">
    <property type="entry name" value="Methyltransf_25"/>
</dbReference>
<dbReference type="AlphaFoldDB" id="W4KR13"/>
<evidence type="ECO:0000259" key="2">
    <source>
        <dbReference type="Pfam" id="PF13649"/>
    </source>
</evidence>
<dbReference type="PANTHER" id="PTHR43591">
    <property type="entry name" value="METHYLTRANSFERASE"/>
    <property type="match status" value="1"/>
</dbReference>
<feature type="domain" description="Methyltransferase" evidence="2">
    <location>
        <begin position="69"/>
        <end position="172"/>
    </location>
</feature>
<gene>
    <name evidence="3" type="ORF">HETIRDRAFT_424471</name>
</gene>
<evidence type="ECO:0000313" key="3">
    <source>
        <dbReference type="EMBL" id="ETW87825.1"/>
    </source>
</evidence>
<protein>
    <recommendedName>
        <fullName evidence="2">Methyltransferase domain-containing protein</fullName>
    </recommendedName>
</protein>
<dbReference type="PANTHER" id="PTHR43591:SF110">
    <property type="entry name" value="RHODANESE DOMAIN-CONTAINING PROTEIN"/>
    <property type="match status" value="1"/>
</dbReference>
<feature type="compositionally biased region" description="Basic and acidic residues" evidence="1">
    <location>
        <begin position="12"/>
        <end position="23"/>
    </location>
</feature>
<reference evidence="3 4" key="1">
    <citation type="journal article" date="2012" name="New Phytol.">
        <title>Insight into trade-off between wood decay and parasitism from the genome of a fungal forest pathogen.</title>
        <authorList>
            <person name="Olson A."/>
            <person name="Aerts A."/>
            <person name="Asiegbu F."/>
            <person name="Belbahri L."/>
            <person name="Bouzid O."/>
            <person name="Broberg A."/>
            <person name="Canback B."/>
            <person name="Coutinho P.M."/>
            <person name="Cullen D."/>
            <person name="Dalman K."/>
            <person name="Deflorio G."/>
            <person name="van Diepen L.T."/>
            <person name="Dunand C."/>
            <person name="Duplessis S."/>
            <person name="Durling M."/>
            <person name="Gonthier P."/>
            <person name="Grimwood J."/>
            <person name="Fossdal C.G."/>
            <person name="Hansson D."/>
            <person name="Henrissat B."/>
            <person name="Hietala A."/>
            <person name="Himmelstrand K."/>
            <person name="Hoffmeister D."/>
            <person name="Hogberg N."/>
            <person name="James T.Y."/>
            <person name="Karlsson M."/>
            <person name="Kohler A."/>
            <person name="Kues U."/>
            <person name="Lee Y.H."/>
            <person name="Lin Y.C."/>
            <person name="Lind M."/>
            <person name="Lindquist E."/>
            <person name="Lombard V."/>
            <person name="Lucas S."/>
            <person name="Lunden K."/>
            <person name="Morin E."/>
            <person name="Murat C."/>
            <person name="Park J."/>
            <person name="Raffaello T."/>
            <person name="Rouze P."/>
            <person name="Salamov A."/>
            <person name="Schmutz J."/>
            <person name="Solheim H."/>
            <person name="Stahlberg J."/>
            <person name="Velez H."/>
            <person name="de Vries R.P."/>
            <person name="Wiebenga A."/>
            <person name="Woodward S."/>
            <person name="Yakovlev I."/>
            <person name="Garbelotto M."/>
            <person name="Martin F."/>
            <person name="Grigoriev I.V."/>
            <person name="Stenlid J."/>
        </authorList>
    </citation>
    <scope>NUCLEOTIDE SEQUENCE [LARGE SCALE GENOMIC DNA]</scope>
    <source>
        <strain evidence="3 4">TC 32-1</strain>
    </source>
</reference>
<dbReference type="OrthoDB" id="184880at2759"/>
<dbReference type="SUPFAM" id="SSF53335">
    <property type="entry name" value="S-adenosyl-L-methionine-dependent methyltransferases"/>
    <property type="match status" value="1"/>
</dbReference>
<evidence type="ECO:0000313" key="4">
    <source>
        <dbReference type="Proteomes" id="UP000030671"/>
    </source>
</evidence>
<feature type="region of interest" description="Disordered" evidence="1">
    <location>
        <begin position="1"/>
        <end position="36"/>
    </location>
</feature>
<accession>W4KR13</accession>
<evidence type="ECO:0000256" key="1">
    <source>
        <dbReference type="SAM" id="MobiDB-lite"/>
    </source>
</evidence>
<dbReference type="CDD" id="cd02440">
    <property type="entry name" value="AdoMet_MTases"/>
    <property type="match status" value="1"/>
</dbReference>
<proteinExistence type="predicted"/>
<dbReference type="Gene3D" id="3.40.50.150">
    <property type="entry name" value="Vaccinia Virus protein VP39"/>
    <property type="match status" value="1"/>
</dbReference>
<dbReference type="EMBL" id="KI925454">
    <property type="protein sequence ID" value="ETW87825.1"/>
    <property type="molecule type" value="Genomic_DNA"/>
</dbReference>
<dbReference type="Pfam" id="PF13649">
    <property type="entry name" value="Methyltransf_25"/>
    <property type="match status" value="1"/>
</dbReference>
<dbReference type="GeneID" id="20673969"/>
<dbReference type="Proteomes" id="UP000030671">
    <property type="component" value="Unassembled WGS sequence"/>
</dbReference>
<dbReference type="InParanoid" id="W4KR13"/>
<sequence>MSSVPSKASDYVVREGATEEARWAPHTSRPTTLQNTSQRLERQYAMMKRVFGRTSPVPPTVDLSRLSTVLDVGAGTCAWTLDLARQLEIQPRLANASVRLYACDLSLAKFPPRQATDALGITVFEQDATQAFPAALLGTCDLVHASLLVGALTADGWRAALGSYRDLLKPGGTLILSEMDAMVYTEACPPPAVRSLERDAEECMDGTTWRHKLNTFWATFGLSRGLMPYITLHLASLLEAASFETPVCRSYISPLGRLCRHHKGADGGSLASEEEFTLSGSEILFGSLIQAAFERGVLEAPRGTRITTEEGRDALLEEIIDGLREEGGCTVWSEFVARKM</sequence>